<evidence type="ECO:0000313" key="3">
    <source>
        <dbReference type="Proteomes" id="UP000054717"/>
    </source>
</evidence>
<organism evidence="2 3">
    <name type="scientific">Caballeronia telluris</name>
    <dbReference type="NCBI Taxonomy" id="326475"/>
    <lineage>
        <taxon>Bacteria</taxon>
        <taxon>Pseudomonadati</taxon>
        <taxon>Pseudomonadota</taxon>
        <taxon>Betaproteobacteria</taxon>
        <taxon>Burkholderiales</taxon>
        <taxon>Burkholderiaceae</taxon>
        <taxon>Caballeronia</taxon>
    </lineage>
</organism>
<dbReference type="GO" id="GO:0016020">
    <property type="term" value="C:membrane"/>
    <property type="evidence" value="ECO:0007669"/>
    <property type="project" value="InterPro"/>
</dbReference>
<keyword evidence="3" id="KW-1185">Reference proteome</keyword>
<keyword evidence="1" id="KW-1133">Transmembrane helix</keyword>
<dbReference type="EMBL" id="FCNZ02000013">
    <property type="protein sequence ID" value="SAL62417.1"/>
    <property type="molecule type" value="Genomic_DNA"/>
</dbReference>
<feature type="transmembrane region" description="Helical" evidence="1">
    <location>
        <begin position="66"/>
        <end position="88"/>
    </location>
</feature>
<sequence length="95" mass="9748">MGPDAEGTAVSAARKGRWSVSAVTAGLLAVIISYAGPLATNIAGLVQDEAHREASFLTFIATASNMSFLGLGSAFWGIVLGTLAYLVFGSGKRSR</sequence>
<gene>
    <name evidence="2" type="ORF">AWB66_03666</name>
</gene>
<dbReference type="Pfam" id="PF03594">
    <property type="entry name" value="BenE"/>
    <property type="match status" value="1"/>
</dbReference>
<proteinExistence type="predicted"/>
<feature type="transmembrane region" description="Helical" evidence="1">
    <location>
        <begin position="20"/>
        <end position="46"/>
    </location>
</feature>
<protein>
    <submittedName>
        <fullName evidence="2">Benzoate membrane transport protein</fullName>
    </submittedName>
</protein>
<dbReference type="AlphaFoldDB" id="A0A158J0M7"/>
<accession>A0A158J0M7</accession>
<evidence type="ECO:0000256" key="1">
    <source>
        <dbReference type="SAM" id="Phobius"/>
    </source>
</evidence>
<evidence type="ECO:0000313" key="2">
    <source>
        <dbReference type="EMBL" id="SAL62417.1"/>
    </source>
</evidence>
<dbReference type="InterPro" id="IPR004711">
    <property type="entry name" value="Benzoate_Transporter"/>
</dbReference>
<dbReference type="GO" id="GO:0042925">
    <property type="term" value="F:benzoate transmembrane transporter activity"/>
    <property type="evidence" value="ECO:0007669"/>
    <property type="project" value="InterPro"/>
</dbReference>
<keyword evidence="1" id="KW-0812">Transmembrane</keyword>
<dbReference type="STRING" id="326475.AWB66_03666"/>
<comment type="caution">
    <text evidence="2">The sequence shown here is derived from an EMBL/GenBank/DDBJ whole genome shotgun (WGS) entry which is preliminary data.</text>
</comment>
<keyword evidence="1" id="KW-0472">Membrane</keyword>
<name>A0A158J0M7_9BURK</name>
<reference evidence="2" key="1">
    <citation type="submission" date="2016-01" db="EMBL/GenBank/DDBJ databases">
        <authorList>
            <person name="Peeters Charlotte."/>
        </authorList>
    </citation>
    <scope>NUCLEOTIDE SEQUENCE</scope>
    <source>
        <strain evidence="2">LMG 22936</strain>
    </source>
</reference>
<dbReference type="Proteomes" id="UP000054717">
    <property type="component" value="Unassembled WGS sequence"/>
</dbReference>